<dbReference type="GO" id="GO:0006272">
    <property type="term" value="P:leading strand elongation"/>
    <property type="evidence" value="ECO:0007669"/>
    <property type="project" value="TreeGrafter"/>
</dbReference>
<comment type="catalytic activity">
    <reaction evidence="6">
        <text>DNA(n) + a 2'-deoxyribonucleoside 5'-triphosphate = DNA(n+1) + diphosphate</text>
        <dbReference type="Rhea" id="RHEA:22508"/>
        <dbReference type="Rhea" id="RHEA-COMP:17339"/>
        <dbReference type="Rhea" id="RHEA-COMP:17340"/>
        <dbReference type="ChEBI" id="CHEBI:33019"/>
        <dbReference type="ChEBI" id="CHEBI:61560"/>
        <dbReference type="ChEBI" id="CHEBI:173112"/>
        <dbReference type="EC" id="2.7.7.7"/>
    </reaction>
</comment>
<comment type="similarity">
    <text evidence="6">Belongs to the DNA polymerase type-B family.</text>
</comment>
<dbReference type="AlphaFoldDB" id="A0AAV8VC36"/>
<dbReference type="Proteomes" id="UP001159042">
    <property type="component" value="Unassembled WGS sequence"/>
</dbReference>
<keyword evidence="6" id="KW-0539">Nucleus</keyword>
<dbReference type="InterPro" id="IPR054475">
    <property type="entry name" value="Znf-DPOE"/>
</dbReference>
<dbReference type="GO" id="GO:0051539">
    <property type="term" value="F:4 iron, 4 sulfur cluster binding"/>
    <property type="evidence" value="ECO:0007669"/>
    <property type="project" value="UniProtKB-KW"/>
</dbReference>
<dbReference type="PANTHER" id="PTHR10670:SF0">
    <property type="entry name" value="DNA POLYMERASE EPSILON CATALYTIC SUBUNIT A"/>
    <property type="match status" value="1"/>
</dbReference>
<reference evidence="8 9" key="1">
    <citation type="journal article" date="2023" name="Insect Mol. Biol.">
        <title>Genome sequencing provides insights into the evolution of gene families encoding plant cell wall-degrading enzymes in longhorned beetles.</title>
        <authorList>
            <person name="Shin N.R."/>
            <person name="Okamura Y."/>
            <person name="Kirsch R."/>
            <person name="Pauchet Y."/>
        </authorList>
    </citation>
    <scope>NUCLEOTIDE SEQUENCE [LARGE SCALE GENOMIC DNA]</scope>
    <source>
        <strain evidence="8">EAD_L_NR</strain>
    </source>
</reference>
<keyword evidence="6" id="KW-0863">Zinc-finger</keyword>
<keyword evidence="6" id="KW-0411">Iron-sulfur</keyword>
<evidence type="ECO:0000259" key="7">
    <source>
        <dbReference type="Pfam" id="PF22912"/>
    </source>
</evidence>
<keyword evidence="9" id="KW-1185">Reference proteome</keyword>
<keyword evidence="6" id="KW-0479">Metal-binding</keyword>
<keyword evidence="6" id="KW-0408">Iron</keyword>
<evidence type="ECO:0000256" key="5">
    <source>
        <dbReference type="ARBA" id="ARBA00023125"/>
    </source>
</evidence>
<evidence type="ECO:0000256" key="6">
    <source>
        <dbReference type="RuleBase" id="RU365029"/>
    </source>
</evidence>
<name>A0AAV8VC36_9CUCU</name>
<proteinExistence type="inferred from homology"/>
<dbReference type="GO" id="GO:0003677">
    <property type="term" value="F:DNA binding"/>
    <property type="evidence" value="ECO:0007669"/>
    <property type="project" value="UniProtKB-KW"/>
</dbReference>
<dbReference type="GO" id="GO:0006297">
    <property type="term" value="P:nucleotide-excision repair, DNA gap filling"/>
    <property type="evidence" value="ECO:0007669"/>
    <property type="project" value="TreeGrafter"/>
</dbReference>
<protein>
    <recommendedName>
        <fullName evidence="6">DNA polymerase epsilon catalytic subunit</fullName>
        <ecNumber evidence="6">2.7.7.7</ecNumber>
    </recommendedName>
</protein>
<dbReference type="InterPro" id="IPR029703">
    <property type="entry name" value="POL2"/>
</dbReference>
<dbReference type="GO" id="GO:0000278">
    <property type="term" value="P:mitotic cell cycle"/>
    <property type="evidence" value="ECO:0007669"/>
    <property type="project" value="TreeGrafter"/>
</dbReference>
<dbReference type="GO" id="GO:0045004">
    <property type="term" value="P:DNA replication proofreading"/>
    <property type="evidence" value="ECO:0007669"/>
    <property type="project" value="TreeGrafter"/>
</dbReference>
<keyword evidence="5 6" id="KW-0238">DNA-binding</keyword>
<dbReference type="GO" id="GO:0008310">
    <property type="term" value="F:single-stranded DNA 3'-5' DNA exonuclease activity"/>
    <property type="evidence" value="ECO:0007669"/>
    <property type="project" value="TreeGrafter"/>
</dbReference>
<organism evidence="8 9">
    <name type="scientific">Exocentrus adspersus</name>
    <dbReference type="NCBI Taxonomy" id="1586481"/>
    <lineage>
        <taxon>Eukaryota</taxon>
        <taxon>Metazoa</taxon>
        <taxon>Ecdysozoa</taxon>
        <taxon>Arthropoda</taxon>
        <taxon>Hexapoda</taxon>
        <taxon>Insecta</taxon>
        <taxon>Pterygota</taxon>
        <taxon>Neoptera</taxon>
        <taxon>Endopterygota</taxon>
        <taxon>Coleoptera</taxon>
        <taxon>Polyphaga</taxon>
        <taxon>Cucujiformia</taxon>
        <taxon>Chrysomeloidea</taxon>
        <taxon>Cerambycidae</taxon>
        <taxon>Lamiinae</taxon>
        <taxon>Acanthocinini</taxon>
        <taxon>Exocentrus</taxon>
    </lineage>
</organism>
<dbReference type="GO" id="GO:0006287">
    <property type="term" value="P:base-excision repair, gap-filling"/>
    <property type="evidence" value="ECO:0007669"/>
    <property type="project" value="TreeGrafter"/>
</dbReference>
<evidence type="ECO:0000313" key="9">
    <source>
        <dbReference type="Proteomes" id="UP001159042"/>
    </source>
</evidence>
<evidence type="ECO:0000313" key="8">
    <source>
        <dbReference type="EMBL" id="KAJ8911866.1"/>
    </source>
</evidence>
<dbReference type="GO" id="GO:0003887">
    <property type="term" value="F:DNA-directed DNA polymerase activity"/>
    <property type="evidence" value="ECO:0007669"/>
    <property type="project" value="UniProtKB-KW"/>
</dbReference>
<accession>A0AAV8VC36</accession>
<dbReference type="GO" id="GO:0008270">
    <property type="term" value="F:zinc ion binding"/>
    <property type="evidence" value="ECO:0007669"/>
    <property type="project" value="UniProtKB-KW"/>
</dbReference>
<dbReference type="PANTHER" id="PTHR10670">
    <property type="entry name" value="DNA POLYMERASE EPSILON CATALYTIC SUBUNIT A"/>
    <property type="match status" value="1"/>
</dbReference>
<keyword evidence="3 6" id="KW-0235">DNA replication</keyword>
<evidence type="ECO:0000256" key="2">
    <source>
        <dbReference type="ARBA" id="ARBA00022695"/>
    </source>
</evidence>
<evidence type="ECO:0000256" key="4">
    <source>
        <dbReference type="ARBA" id="ARBA00022932"/>
    </source>
</evidence>
<keyword evidence="6" id="KW-0004">4Fe-4S</keyword>
<comment type="subcellular location">
    <subcellularLocation>
        <location evidence="6">Nucleus</location>
    </subcellularLocation>
</comment>
<keyword evidence="6" id="KW-0862">Zinc</keyword>
<comment type="cofactor">
    <cofactor evidence="6">
        <name>[4Fe-4S] cluster</name>
        <dbReference type="ChEBI" id="CHEBI:49883"/>
    </cofactor>
</comment>
<feature type="domain" description="DNA polymerase-epsilon zinc finger" evidence="7">
    <location>
        <begin position="214"/>
        <end position="268"/>
    </location>
</feature>
<dbReference type="Pfam" id="PF23250">
    <property type="entry name" value="zf_DPOE_2"/>
    <property type="match status" value="1"/>
</dbReference>
<evidence type="ECO:0000256" key="3">
    <source>
        <dbReference type="ARBA" id="ARBA00022705"/>
    </source>
</evidence>
<keyword evidence="4 6" id="KW-0239">DNA-directed DNA polymerase</keyword>
<gene>
    <name evidence="8" type="ORF">NQ315_012532</name>
</gene>
<sequence length="280" mass="31642">MVFLQPVVVMNWNIAEQLPEAANCRNHFNAVIAGFINAIYVRLKEREVTTVAMHSQPSLGLASREDVVEYAKELLEGEISQTLFQVTEKINNRLRPLPDGTSAALDFVKSICHILGLDTALQDSVNVLKSNLLRLIGVGEFSDKAVWHDPTVSYVIPQIICKACNHCRDIDLGRDHHRTDTAWLCPLCNTAYDSTEIECLLLNIISKKLLAYNLQDLQCKKCSQIKLENLIIRCQCASEFKCLISRTDLTQLLETFLSLARKYDMPALCETVEQTLQLIY</sequence>
<comment type="function">
    <text evidence="6">DNA polymerase II participates in chromosomal DNA replication.</text>
</comment>
<keyword evidence="1 6" id="KW-0808">Transferase</keyword>
<evidence type="ECO:0000256" key="1">
    <source>
        <dbReference type="ARBA" id="ARBA00022679"/>
    </source>
</evidence>
<dbReference type="GO" id="GO:0008622">
    <property type="term" value="C:epsilon DNA polymerase complex"/>
    <property type="evidence" value="ECO:0007669"/>
    <property type="project" value="InterPro"/>
</dbReference>
<dbReference type="EMBL" id="JANEYG010000158">
    <property type="protein sequence ID" value="KAJ8911866.1"/>
    <property type="molecule type" value="Genomic_DNA"/>
</dbReference>
<keyword evidence="2 6" id="KW-0548">Nucleotidyltransferase</keyword>
<dbReference type="Pfam" id="PF22912">
    <property type="entry name" value="zf-DPOE"/>
    <property type="match status" value="1"/>
</dbReference>
<dbReference type="EC" id="2.7.7.7" evidence="6"/>
<comment type="caution">
    <text evidence="8">The sequence shown here is derived from an EMBL/GenBank/DDBJ whole genome shotgun (WGS) entry which is preliminary data.</text>
</comment>